<reference evidence="5 6" key="1">
    <citation type="journal article" date="2015" name="Antonie Van Leeuwenhoek">
        <title>Tamlana nanhaiensis sp. nov., isolated from surface seawater collected from the South China Sea.</title>
        <authorList>
            <person name="Liu X."/>
            <person name="Lai Q."/>
            <person name="Du Y."/>
            <person name="Li G."/>
            <person name="Sun F."/>
            <person name="Shao Z."/>
        </authorList>
    </citation>
    <scope>NUCLEOTIDE SEQUENCE [LARGE SCALE GENOMIC DNA]</scope>
    <source>
        <strain evidence="5 6">FHC16</strain>
    </source>
</reference>
<sequence>MTKNTIHKINSISEFHSIRGLSKPEHPLISLVDYRAVIHKPEFNNVSWLQTYYSIALKKDVPGKYRYGQQAYDFDDGLMSFFAPNQILNIEYVQNDSNKTPSGWILLIHPDFLWQTPLAKTIKDYQFFNYDITEALFLSEKEEAVIANILKGIKQEYHSNIDAYSQSIIISQVELLLNYAQRFYNRQFITRKKNNHDVLNQLNQVLDTYFKNENGQHSGLPSVQFIADALHLSPSYLSNLLKSLTGLSTQQHIHEKLIEKAKEQLSTTSLSISEIAFSLGFEHSQSFSKFFKTKTKQSPSVFRSYFN</sequence>
<dbReference type="SMART" id="SM00342">
    <property type="entry name" value="HTH_ARAC"/>
    <property type="match status" value="1"/>
</dbReference>
<dbReference type="Gene3D" id="1.10.10.60">
    <property type="entry name" value="Homeodomain-like"/>
    <property type="match status" value="1"/>
</dbReference>
<name>A0A0D7VYI2_9FLAO</name>
<dbReference type="PANTHER" id="PTHR43280:SF32">
    <property type="entry name" value="TRANSCRIPTIONAL REGULATORY PROTEIN"/>
    <property type="match status" value="1"/>
</dbReference>
<dbReference type="InterPro" id="IPR018060">
    <property type="entry name" value="HTH_AraC"/>
</dbReference>
<dbReference type="Pfam" id="PF12833">
    <property type="entry name" value="HTH_18"/>
    <property type="match status" value="1"/>
</dbReference>
<evidence type="ECO:0000256" key="2">
    <source>
        <dbReference type="ARBA" id="ARBA00023125"/>
    </source>
</evidence>
<dbReference type="EMBL" id="JTDV01000014">
    <property type="protein sequence ID" value="KJD31503.1"/>
    <property type="molecule type" value="Genomic_DNA"/>
</dbReference>
<dbReference type="InterPro" id="IPR009057">
    <property type="entry name" value="Homeodomain-like_sf"/>
</dbReference>
<keyword evidence="2" id="KW-0238">DNA-binding</keyword>
<accession>A0A0D7VYI2</accession>
<dbReference type="GO" id="GO:0003700">
    <property type="term" value="F:DNA-binding transcription factor activity"/>
    <property type="evidence" value="ECO:0007669"/>
    <property type="project" value="InterPro"/>
</dbReference>
<dbReference type="PANTHER" id="PTHR43280">
    <property type="entry name" value="ARAC-FAMILY TRANSCRIPTIONAL REGULATOR"/>
    <property type="match status" value="1"/>
</dbReference>
<dbReference type="AlphaFoldDB" id="A0A0D7VYI2"/>
<dbReference type="PATRIC" id="fig|1382798.3.peg.1340"/>
<keyword evidence="6" id="KW-1185">Reference proteome</keyword>
<evidence type="ECO:0000256" key="3">
    <source>
        <dbReference type="ARBA" id="ARBA00023163"/>
    </source>
</evidence>
<keyword evidence="1" id="KW-0805">Transcription regulation</keyword>
<dbReference type="RefSeq" id="WP_044627176.1">
    <property type="nucleotide sequence ID" value="NZ_JTDV01000014.1"/>
</dbReference>
<protein>
    <submittedName>
        <fullName evidence="5">AraC family transcriptional regulator</fullName>
    </submittedName>
</protein>
<dbReference type="STRING" id="1382798.PK35_13890"/>
<evidence type="ECO:0000256" key="1">
    <source>
        <dbReference type="ARBA" id="ARBA00023015"/>
    </source>
</evidence>
<evidence type="ECO:0000259" key="4">
    <source>
        <dbReference type="PROSITE" id="PS01124"/>
    </source>
</evidence>
<gene>
    <name evidence="5" type="ORF">PK35_13890</name>
</gene>
<dbReference type="SUPFAM" id="SSF46689">
    <property type="entry name" value="Homeodomain-like"/>
    <property type="match status" value="1"/>
</dbReference>
<feature type="domain" description="HTH araC/xylS-type" evidence="4">
    <location>
        <begin position="200"/>
        <end position="305"/>
    </location>
</feature>
<evidence type="ECO:0000313" key="6">
    <source>
        <dbReference type="Proteomes" id="UP000032361"/>
    </source>
</evidence>
<keyword evidence="3" id="KW-0804">Transcription</keyword>
<dbReference type="OrthoDB" id="2600165at2"/>
<organism evidence="5 6">
    <name type="scientific">Neotamlana nanhaiensis</name>
    <dbReference type="NCBI Taxonomy" id="1382798"/>
    <lineage>
        <taxon>Bacteria</taxon>
        <taxon>Pseudomonadati</taxon>
        <taxon>Bacteroidota</taxon>
        <taxon>Flavobacteriia</taxon>
        <taxon>Flavobacteriales</taxon>
        <taxon>Flavobacteriaceae</taxon>
        <taxon>Neotamlana</taxon>
    </lineage>
</organism>
<dbReference type="Proteomes" id="UP000032361">
    <property type="component" value="Unassembled WGS sequence"/>
</dbReference>
<comment type="caution">
    <text evidence="5">The sequence shown here is derived from an EMBL/GenBank/DDBJ whole genome shotgun (WGS) entry which is preliminary data.</text>
</comment>
<dbReference type="GO" id="GO:0043565">
    <property type="term" value="F:sequence-specific DNA binding"/>
    <property type="evidence" value="ECO:0007669"/>
    <property type="project" value="InterPro"/>
</dbReference>
<evidence type="ECO:0000313" key="5">
    <source>
        <dbReference type="EMBL" id="KJD31503.1"/>
    </source>
</evidence>
<dbReference type="PROSITE" id="PS01124">
    <property type="entry name" value="HTH_ARAC_FAMILY_2"/>
    <property type="match status" value="1"/>
</dbReference>
<proteinExistence type="predicted"/>